<dbReference type="NCBIfam" id="NF004123">
    <property type="entry name" value="PRK05610.1"/>
    <property type="match status" value="1"/>
</dbReference>
<dbReference type="PANTHER" id="PTHR10744">
    <property type="entry name" value="40S RIBOSOMAL PROTEIN S11 FAMILY MEMBER"/>
    <property type="match status" value="1"/>
</dbReference>
<comment type="caution">
    <text evidence="8">The sequence shown here is derived from an EMBL/GenBank/DDBJ whole genome shotgun (WGS) entry which is preliminary data.</text>
</comment>
<evidence type="ECO:0000313" key="9">
    <source>
        <dbReference type="Proteomes" id="UP000005496"/>
    </source>
</evidence>
<evidence type="ECO:0000256" key="1">
    <source>
        <dbReference type="ARBA" id="ARBA00010254"/>
    </source>
</evidence>
<dbReference type="Pfam" id="PF00366">
    <property type="entry name" value="Ribosomal_S17"/>
    <property type="match status" value="1"/>
</dbReference>
<keyword evidence="9" id="KW-1185">Reference proteome</keyword>
<dbReference type="eggNOG" id="COG0186">
    <property type="taxonomic scope" value="Bacteria"/>
</dbReference>
<evidence type="ECO:0000256" key="2">
    <source>
        <dbReference type="ARBA" id="ARBA00022730"/>
    </source>
</evidence>
<dbReference type="Proteomes" id="UP000005496">
    <property type="component" value="Unassembled WGS sequence"/>
</dbReference>
<dbReference type="PROSITE" id="PS00056">
    <property type="entry name" value="RIBOSOMAL_S17"/>
    <property type="match status" value="1"/>
</dbReference>
<organism evidence="8 9">
    <name type="scientific">Desulfonatronospira thiodismutans ASO3-1</name>
    <dbReference type="NCBI Taxonomy" id="555779"/>
    <lineage>
        <taxon>Bacteria</taxon>
        <taxon>Pseudomonadati</taxon>
        <taxon>Thermodesulfobacteriota</taxon>
        <taxon>Desulfovibrionia</taxon>
        <taxon>Desulfovibrionales</taxon>
        <taxon>Desulfonatronovibrionaceae</taxon>
        <taxon>Desulfonatronospira</taxon>
    </lineage>
</organism>
<dbReference type="GO" id="GO:0006412">
    <property type="term" value="P:translation"/>
    <property type="evidence" value="ECO:0007669"/>
    <property type="project" value="UniProtKB-UniRule"/>
</dbReference>
<dbReference type="HAMAP" id="MF_01345_B">
    <property type="entry name" value="Ribosomal_uS17_B"/>
    <property type="match status" value="1"/>
</dbReference>
<dbReference type="PANTHER" id="PTHR10744:SF1">
    <property type="entry name" value="SMALL RIBOSOMAL SUBUNIT PROTEIN US17M"/>
    <property type="match status" value="1"/>
</dbReference>
<proteinExistence type="inferred from homology"/>
<sequence length="89" mass="10448">MTSKTKASGSKRRMVGFVISDKNDKTIVVRVETLIKHPLLKKYIRRRKKFMAHDPENDSKIGDKVQIIEHRPLSARKKWHLNKVLERSV</sequence>
<dbReference type="EMBL" id="ACJN02000004">
    <property type="protein sequence ID" value="EFI33004.1"/>
    <property type="molecule type" value="Genomic_DNA"/>
</dbReference>
<protein>
    <recommendedName>
        <fullName evidence="6">Small ribosomal subunit protein uS17</fullName>
    </recommendedName>
</protein>
<keyword evidence="3 6" id="KW-0694">RNA-binding</keyword>
<name>D6SUM4_9BACT</name>
<dbReference type="GO" id="GO:0022627">
    <property type="term" value="C:cytosolic small ribosomal subunit"/>
    <property type="evidence" value="ECO:0007669"/>
    <property type="project" value="UniProtKB-UniRule"/>
</dbReference>
<comment type="similarity">
    <text evidence="1 6 7">Belongs to the universal ribosomal protein uS17 family.</text>
</comment>
<dbReference type="RefSeq" id="WP_008871697.1">
    <property type="nucleotide sequence ID" value="NZ_ACJN02000004.1"/>
</dbReference>
<dbReference type="PRINTS" id="PR00973">
    <property type="entry name" value="RIBOSOMALS17"/>
</dbReference>
<dbReference type="AlphaFoldDB" id="D6SUM4"/>
<comment type="function">
    <text evidence="6">One of the primary rRNA binding proteins, it binds specifically to the 5'-end of 16S ribosomal RNA.</text>
</comment>
<keyword evidence="5 6" id="KW-0687">Ribonucleoprotein</keyword>
<dbReference type="InterPro" id="IPR019979">
    <property type="entry name" value="Ribosomal_uS17_CS"/>
</dbReference>
<evidence type="ECO:0000256" key="4">
    <source>
        <dbReference type="ARBA" id="ARBA00022980"/>
    </source>
</evidence>
<evidence type="ECO:0000256" key="6">
    <source>
        <dbReference type="HAMAP-Rule" id="MF_01345"/>
    </source>
</evidence>
<dbReference type="InterPro" id="IPR000266">
    <property type="entry name" value="Ribosomal_uS17"/>
</dbReference>
<reference evidence="8" key="1">
    <citation type="submission" date="2010-05" db="EMBL/GenBank/DDBJ databases">
        <title>The draft genome of Desulfonatronospira thiodismutans ASO3-1.</title>
        <authorList>
            <consortium name="US DOE Joint Genome Institute (JGI-PGF)"/>
            <person name="Lucas S."/>
            <person name="Copeland A."/>
            <person name="Lapidus A."/>
            <person name="Cheng J.-F."/>
            <person name="Bruce D."/>
            <person name="Goodwin L."/>
            <person name="Pitluck S."/>
            <person name="Chertkov O."/>
            <person name="Brettin T."/>
            <person name="Detter J.C."/>
            <person name="Han C."/>
            <person name="Land M.L."/>
            <person name="Hauser L."/>
            <person name="Kyrpides N."/>
            <person name="Mikhailova N."/>
            <person name="Muyzer G."/>
            <person name="Woyke T."/>
        </authorList>
    </citation>
    <scope>NUCLEOTIDE SEQUENCE [LARGE SCALE GENOMIC DNA]</scope>
    <source>
        <strain evidence="8">ASO3-1</strain>
    </source>
</reference>
<keyword evidence="4 6" id="KW-0689">Ribosomal protein</keyword>
<dbReference type="NCBIfam" id="TIGR03635">
    <property type="entry name" value="uS17_bact"/>
    <property type="match status" value="1"/>
</dbReference>
<dbReference type="Gene3D" id="2.40.50.140">
    <property type="entry name" value="Nucleic acid-binding proteins"/>
    <property type="match status" value="1"/>
</dbReference>
<dbReference type="GO" id="GO:0019843">
    <property type="term" value="F:rRNA binding"/>
    <property type="evidence" value="ECO:0007669"/>
    <property type="project" value="UniProtKB-UniRule"/>
</dbReference>
<evidence type="ECO:0000256" key="7">
    <source>
        <dbReference type="RuleBase" id="RU003872"/>
    </source>
</evidence>
<dbReference type="InterPro" id="IPR012340">
    <property type="entry name" value="NA-bd_OB-fold"/>
</dbReference>
<dbReference type="SUPFAM" id="SSF50249">
    <property type="entry name" value="Nucleic acid-binding proteins"/>
    <property type="match status" value="1"/>
</dbReference>
<dbReference type="CDD" id="cd00364">
    <property type="entry name" value="Ribosomal_uS17"/>
    <property type="match status" value="1"/>
</dbReference>
<evidence type="ECO:0000256" key="5">
    <source>
        <dbReference type="ARBA" id="ARBA00023274"/>
    </source>
</evidence>
<evidence type="ECO:0000256" key="3">
    <source>
        <dbReference type="ARBA" id="ARBA00022884"/>
    </source>
</evidence>
<comment type="subunit">
    <text evidence="6">Part of the 30S ribosomal subunit.</text>
</comment>
<dbReference type="InterPro" id="IPR019984">
    <property type="entry name" value="Ribosomal_uS17_bact/chlr"/>
</dbReference>
<dbReference type="GO" id="GO:0003735">
    <property type="term" value="F:structural constituent of ribosome"/>
    <property type="evidence" value="ECO:0007669"/>
    <property type="project" value="UniProtKB-UniRule"/>
</dbReference>
<keyword evidence="2 6" id="KW-0699">rRNA-binding</keyword>
<accession>D6SUM4</accession>
<evidence type="ECO:0000313" key="8">
    <source>
        <dbReference type="EMBL" id="EFI33004.1"/>
    </source>
</evidence>
<gene>
    <name evidence="6" type="primary">rpsQ</name>
    <name evidence="8" type="ORF">Dthio_PD0318</name>
</gene>
<dbReference type="OrthoDB" id="9811714at2"/>